<protein>
    <recommendedName>
        <fullName evidence="1">Solute-binding protein family 3/N-terminal domain-containing protein</fullName>
    </recommendedName>
</protein>
<dbReference type="RefSeq" id="WP_078744250.1">
    <property type="nucleotide sequence ID" value="NZ_FUXG01000003.1"/>
</dbReference>
<dbReference type="OrthoDB" id="6119188at2"/>
<dbReference type="Gene3D" id="3.40.190.10">
    <property type="entry name" value="Periplasmic binding protein-like II"/>
    <property type="match status" value="2"/>
</dbReference>
<dbReference type="InterPro" id="IPR001638">
    <property type="entry name" value="Solute-binding_3/MltF_N"/>
</dbReference>
<reference evidence="2 3" key="1">
    <citation type="submission" date="2017-01" db="EMBL/GenBank/DDBJ databases">
        <title>Genome Sequencing of a Marine Spirillum, Oceanospirillum multiglobuliferum ATCC 33336, from Japan.</title>
        <authorList>
            <person name="Carney J.G."/>
            <person name="Trachtenberg A.M."/>
            <person name="Rheaume B.A."/>
            <person name="Linnane J.D."/>
            <person name="Pitts N.L."/>
            <person name="Mykles D.L."/>
            <person name="Maclea K.S."/>
        </authorList>
    </citation>
    <scope>NUCLEOTIDE SEQUENCE [LARGE SCALE GENOMIC DNA]</scope>
    <source>
        <strain evidence="2 3">ATCC 33336</strain>
    </source>
</reference>
<feature type="domain" description="Solute-binding protein family 3/N-terminal" evidence="1">
    <location>
        <begin position="35"/>
        <end position="242"/>
    </location>
</feature>
<dbReference type="AlphaFoldDB" id="A0A1T4M3T5"/>
<evidence type="ECO:0000313" key="2">
    <source>
        <dbReference type="EMBL" id="OPX56259.1"/>
    </source>
</evidence>
<sequence length="264" mass="30075">MFNHLIQSPILLMLFCLHSWVWAESAPLKAKVAVYEYPPLYHTSVEGQFSGTLGETIKQLCSKGGVECRTQMYPIVRAYDMVISGQADMSISGMHPRFDECCTATDWSYPWSAGLFSLTNGDIPKTESEMEGHSLIVVRGWRSQYRFMPNFDQLVADGKLRVNYTNSNYSAIQMLSRGRGDLLWGSIDFQWYLEKLGLTGQVQYHERLQIPIVLWVNKQSPQVLAALNSGFAQLKAEQSLDEQNLLRAELMEKVYQDAPMKKTQ</sequence>
<name>A0A1T4M3T5_9GAMM</name>
<proteinExistence type="predicted"/>
<evidence type="ECO:0000313" key="3">
    <source>
        <dbReference type="Proteomes" id="UP000191418"/>
    </source>
</evidence>
<comment type="caution">
    <text evidence="2">The sequence shown here is derived from an EMBL/GenBank/DDBJ whole genome shotgun (WGS) entry which is preliminary data.</text>
</comment>
<dbReference type="Proteomes" id="UP000191418">
    <property type="component" value="Unassembled WGS sequence"/>
</dbReference>
<dbReference type="STRING" id="64969.SAMN02745127_00642"/>
<accession>A0A1T4M3T5</accession>
<evidence type="ECO:0000259" key="1">
    <source>
        <dbReference type="Pfam" id="PF00497"/>
    </source>
</evidence>
<dbReference type="EMBL" id="MTSM01000004">
    <property type="protein sequence ID" value="OPX56259.1"/>
    <property type="molecule type" value="Genomic_DNA"/>
</dbReference>
<dbReference type="SUPFAM" id="SSF53850">
    <property type="entry name" value="Periplasmic binding protein-like II"/>
    <property type="match status" value="1"/>
</dbReference>
<organism evidence="2 3">
    <name type="scientific">Oceanospirillum multiglobuliferum</name>
    <dbReference type="NCBI Taxonomy" id="64969"/>
    <lineage>
        <taxon>Bacteria</taxon>
        <taxon>Pseudomonadati</taxon>
        <taxon>Pseudomonadota</taxon>
        <taxon>Gammaproteobacteria</taxon>
        <taxon>Oceanospirillales</taxon>
        <taxon>Oceanospirillaceae</taxon>
        <taxon>Oceanospirillum</taxon>
    </lineage>
</organism>
<keyword evidence="3" id="KW-1185">Reference proteome</keyword>
<gene>
    <name evidence="2" type="ORF">BTE48_04605</name>
</gene>
<dbReference type="Pfam" id="PF00497">
    <property type="entry name" value="SBP_bac_3"/>
    <property type="match status" value="1"/>
</dbReference>